<proteinExistence type="predicted"/>
<name>A0ABW9G7G5_9GAMM</name>
<protein>
    <submittedName>
        <fullName evidence="1">Uncharacterized protein</fullName>
    </submittedName>
</protein>
<sequence length="138" mass="15684">MISSQSTLRKFIMLGVMLTLLGLGWDWLACRAQLAQISAAQRQLQHSLWQRSSMHRSGQIKLASDWLSHLPFTLRAYQIHGHQLSLIGDGQFGPLIQWLNRASMLGITQRLKQLKLASETADGQMLRIELILNWSPHS</sequence>
<dbReference type="Proteomes" id="UP001629953">
    <property type="component" value="Unassembled WGS sequence"/>
</dbReference>
<organism evidence="1 2">
    <name type="scientific">Celerinatantimonas yamalensis</name>
    <dbReference type="NCBI Taxonomy" id="559956"/>
    <lineage>
        <taxon>Bacteria</taxon>
        <taxon>Pseudomonadati</taxon>
        <taxon>Pseudomonadota</taxon>
        <taxon>Gammaproteobacteria</taxon>
        <taxon>Celerinatantimonadaceae</taxon>
        <taxon>Celerinatantimonas</taxon>
    </lineage>
</organism>
<accession>A0ABW9G7G5</accession>
<dbReference type="RefSeq" id="WP_408623785.1">
    <property type="nucleotide sequence ID" value="NZ_JBEQCT010000004.1"/>
</dbReference>
<evidence type="ECO:0000313" key="2">
    <source>
        <dbReference type="Proteomes" id="UP001629953"/>
    </source>
</evidence>
<keyword evidence="2" id="KW-1185">Reference proteome</keyword>
<evidence type="ECO:0000313" key="1">
    <source>
        <dbReference type="EMBL" id="MFM2485548.1"/>
    </source>
</evidence>
<gene>
    <name evidence="1" type="ORF">ABUE30_10840</name>
</gene>
<dbReference type="EMBL" id="JBEQCT010000004">
    <property type="protein sequence ID" value="MFM2485548.1"/>
    <property type="molecule type" value="Genomic_DNA"/>
</dbReference>
<reference evidence="1 2" key="1">
    <citation type="journal article" date="2013" name="Int. J. Syst. Evol. Microbiol.">
        <title>Celerinatantimonas yamalensis sp. nov., a cold-adapted diazotrophic bacterium from a cold permafrost brine.</title>
        <authorList>
            <person name="Shcherbakova V."/>
            <person name="Chuvilskaya N."/>
            <person name="Rivkina E."/>
            <person name="Demidov N."/>
            <person name="Uchaeva V."/>
            <person name="Suetin S."/>
            <person name="Suzina N."/>
            <person name="Gilichinsky D."/>
        </authorList>
    </citation>
    <scope>NUCLEOTIDE SEQUENCE [LARGE SCALE GENOMIC DNA]</scope>
    <source>
        <strain evidence="1 2">C7</strain>
    </source>
</reference>
<comment type="caution">
    <text evidence="1">The sequence shown here is derived from an EMBL/GenBank/DDBJ whole genome shotgun (WGS) entry which is preliminary data.</text>
</comment>